<evidence type="ECO:0000256" key="3">
    <source>
        <dbReference type="ARBA" id="ARBA00023237"/>
    </source>
</evidence>
<dbReference type="PANTHER" id="PTHR40980:SF4">
    <property type="entry name" value="TONB-DEPENDENT RECEPTOR-LIKE BETA-BARREL DOMAIN-CONTAINING PROTEIN"/>
    <property type="match status" value="1"/>
</dbReference>
<dbReference type="PANTHER" id="PTHR40980">
    <property type="entry name" value="PLUG DOMAIN-CONTAINING PROTEIN"/>
    <property type="match status" value="1"/>
</dbReference>
<dbReference type="Pfam" id="PF14905">
    <property type="entry name" value="OMP_b-brl_3"/>
    <property type="match status" value="1"/>
</dbReference>
<evidence type="ECO:0000256" key="1">
    <source>
        <dbReference type="ARBA" id="ARBA00004442"/>
    </source>
</evidence>
<evidence type="ECO:0000313" key="5">
    <source>
        <dbReference type="EMBL" id="MFC0318232.1"/>
    </source>
</evidence>
<name>A0ABV6HHZ7_9SPHI</name>
<proteinExistence type="predicted"/>
<accession>A0ABV6HHZ7</accession>
<keyword evidence="2" id="KW-0472">Membrane</keyword>
<dbReference type="Gene3D" id="2.170.130.10">
    <property type="entry name" value="TonB-dependent receptor, plug domain"/>
    <property type="match status" value="1"/>
</dbReference>
<dbReference type="InterPro" id="IPR036942">
    <property type="entry name" value="Beta-barrel_TonB_sf"/>
</dbReference>
<organism evidence="5 6">
    <name type="scientific">Olivibacter oleidegradans</name>
    <dbReference type="NCBI Taxonomy" id="760123"/>
    <lineage>
        <taxon>Bacteria</taxon>
        <taxon>Pseudomonadati</taxon>
        <taxon>Bacteroidota</taxon>
        <taxon>Sphingobacteriia</taxon>
        <taxon>Sphingobacteriales</taxon>
        <taxon>Sphingobacteriaceae</taxon>
        <taxon>Olivibacter</taxon>
    </lineage>
</organism>
<dbReference type="InterPro" id="IPR041700">
    <property type="entry name" value="OMP_b-brl_3"/>
</dbReference>
<dbReference type="InterPro" id="IPR037066">
    <property type="entry name" value="Plug_dom_sf"/>
</dbReference>
<keyword evidence="6" id="KW-1185">Reference proteome</keyword>
<protein>
    <submittedName>
        <fullName evidence="5">Outer membrane beta-barrel protein</fullName>
    </submittedName>
</protein>
<evidence type="ECO:0000259" key="4">
    <source>
        <dbReference type="Pfam" id="PF14905"/>
    </source>
</evidence>
<gene>
    <name evidence="5" type="ORF">ACFFI0_07920</name>
</gene>
<comment type="caution">
    <text evidence="5">The sequence shown here is derived from an EMBL/GenBank/DDBJ whole genome shotgun (WGS) entry which is preliminary data.</text>
</comment>
<dbReference type="Gene3D" id="2.40.170.20">
    <property type="entry name" value="TonB-dependent receptor, beta-barrel domain"/>
    <property type="match status" value="1"/>
</dbReference>
<evidence type="ECO:0000313" key="6">
    <source>
        <dbReference type="Proteomes" id="UP001589774"/>
    </source>
</evidence>
<evidence type="ECO:0000256" key="2">
    <source>
        <dbReference type="ARBA" id="ARBA00023136"/>
    </source>
</evidence>
<feature type="domain" description="Outer membrane protein beta-barrel" evidence="4">
    <location>
        <begin position="392"/>
        <end position="792"/>
    </location>
</feature>
<dbReference type="Proteomes" id="UP001589774">
    <property type="component" value="Unassembled WGS sequence"/>
</dbReference>
<dbReference type="EMBL" id="JBHLWO010000001">
    <property type="protein sequence ID" value="MFC0318232.1"/>
    <property type="molecule type" value="Genomic_DNA"/>
</dbReference>
<comment type="subcellular location">
    <subcellularLocation>
        <location evidence="1">Cell outer membrane</location>
    </subcellularLocation>
</comment>
<keyword evidence="3" id="KW-0998">Cell outer membrane</keyword>
<sequence length="812" mass="91678">MRSAKEKQNMQALGVWFLCLTLFLMSPSVGHGRAPDGRIEVVVKDEDNIALRGATVKLFKEQTDKLISQVSADENGFVQFTVDTGRYRICVVSVGYQEQCLDTSVSKNGRELVALSFSLKSSVKVLDDVVIVAQRPTIQAEGNKLILSTENTLSAGNSAMELLKTMPGVSAGQDDEILFRGAPGVQVTINGKMTYLSGKELTEMLNGLHAADIAKIELLSSPSANFDAAGTGGVINIVTKRRQEKGYAVELRSTVSKGRYWMVNDNITGSFKHDKLQVDASFDYNTPHKNTISTSSHIISYGSNDMLLERANEVSFKIKFYTYKIGATWQLAPRHQLSANYHGYTDDFTAPKTSSITMRDRSGTTVESIYSTVNIIEPYYFDAFNAGYQFDIDTLGKKITADVQLISYRNFSNSEMETRRYRKTGNPDGDLDILRSNQPGFIRVSAYKVDALLPYSGVDLKAGLKYAVASNDNNARFDSLLNGQYVEALSLSNNFNYRETISAAYVSASKIWKKTTFNAGLRLEHTDAKSWSVLSSGSNQWNYTRLFPSLSINTEINNDNQIDFSLSRRIERPPYAALNPVRWYNDPYYMFAGNANLQPETSWLYAVTYTLKRKYFFLFNYSARSNYLSRNMIKDTQSEALISQRANFDHFRRLDLNVATTLLPSSWWQMQWSGGINFTTYPVDQHLQADNLSQWAGNLQCINQLKLPGDVNMELAAYWYSRELFGIFQKSSYFYVNAGLAKSFFDKRLGVRITLNDVFFTNNFSAHSLAAITDYRYFDKPDTRRAMFSLTYSLGGKLQSAKERRTEEQDRL</sequence>
<dbReference type="RefSeq" id="WP_130856291.1">
    <property type="nucleotide sequence ID" value="NZ_JBHLWO010000001.1"/>
</dbReference>
<dbReference type="Gene3D" id="2.60.40.1120">
    <property type="entry name" value="Carboxypeptidase-like, regulatory domain"/>
    <property type="match status" value="1"/>
</dbReference>
<dbReference type="SUPFAM" id="SSF56935">
    <property type="entry name" value="Porins"/>
    <property type="match status" value="1"/>
</dbReference>
<dbReference type="SUPFAM" id="SSF49478">
    <property type="entry name" value="Cna protein B-type domain"/>
    <property type="match status" value="1"/>
</dbReference>
<reference evidence="5 6" key="1">
    <citation type="submission" date="2024-09" db="EMBL/GenBank/DDBJ databases">
        <authorList>
            <person name="Sun Q."/>
            <person name="Mori K."/>
        </authorList>
    </citation>
    <scope>NUCLEOTIDE SEQUENCE [LARGE SCALE GENOMIC DNA]</scope>
    <source>
        <strain evidence="5 6">CCM 7765</strain>
    </source>
</reference>